<name>X6LA89_RETFI</name>
<dbReference type="EMBL" id="ASPP01046703">
    <property type="protein sequence ID" value="ETN98438.1"/>
    <property type="molecule type" value="Genomic_DNA"/>
</dbReference>
<proteinExistence type="predicted"/>
<keyword evidence="2" id="KW-1185">Reference proteome</keyword>
<organism evidence="1 2">
    <name type="scientific">Reticulomyxa filosa</name>
    <dbReference type="NCBI Taxonomy" id="46433"/>
    <lineage>
        <taxon>Eukaryota</taxon>
        <taxon>Sar</taxon>
        <taxon>Rhizaria</taxon>
        <taxon>Retaria</taxon>
        <taxon>Foraminifera</taxon>
        <taxon>Monothalamids</taxon>
        <taxon>Reticulomyxidae</taxon>
        <taxon>Reticulomyxa</taxon>
    </lineage>
</organism>
<reference evidence="1 2" key="1">
    <citation type="journal article" date="2013" name="Curr. Biol.">
        <title>The Genome of the Foraminiferan Reticulomyxa filosa.</title>
        <authorList>
            <person name="Glockner G."/>
            <person name="Hulsmann N."/>
            <person name="Schleicher M."/>
            <person name="Noegel A.A."/>
            <person name="Eichinger L."/>
            <person name="Gallinger C."/>
            <person name="Pawlowski J."/>
            <person name="Sierra R."/>
            <person name="Euteneuer U."/>
            <person name="Pillet L."/>
            <person name="Moustafa A."/>
            <person name="Platzer M."/>
            <person name="Groth M."/>
            <person name="Szafranski K."/>
            <person name="Schliwa M."/>
        </authorList>
    </citation>
    <scope>NUCLEOTIDE SEQUENCE [LARGE SCALE GENOMIC DNA]</scope>
</reference>
<dbReference type="Proteomes" id="UP000023152">
    <property type="component" value="Unassembled WGS sequence"/>
</dbReference>
<evidence type="ECO:0000313" key="1">
    <source>
        <dbReference type="EMBL" id="ETN98438.1"/>
    </source>
</evidence>
<dbReference type="AlphaFoldDB" id="X6LA89"/>
<protein>
    <submittedName>
        <fullName evidence="1">Uncharacterized protein</fullName>
    </submittedName>
</protein>
<gene>
    <name evidence="1" type="ORF">RFI_39062</name>
</gene>
<evidence type="ECO:0000313" key="2">
    <source>
        <dbReference type="Proteomes" id="UP000023152"/>
    </source>
</evidence>
<comment type="caution">
    <text evidence="1">The sequence shown here is derived from an EMBL/GenBank/DDBJ whole genome shotgun (WGS) entry which is preliminary data.</text>
</comment>
<accession>X6LA89</accession>
<sequence>MQISAMWNHQIDLNVIYIVISAYEDINKTFELLFEFDIWKSRDNNEQKYKKKKNDFVNKRCCNHDVNLFFIFYSEKFKGRSAIEDAIAYTVNDGLPFVEKDKVQKQ</sequence>